<protein>
    <submittedName>
        <fullName evidence="1">Ribbon-helix-helix protein, CopG family</fullName>
    </submittedName>
</protein>
<evidence type="ECO:0000313" key="1">
    <source>
        <dbReference type="EMBL" id="KAB0641033.1"/>
    </source>
</evidence>
<reference evidence="1 2" key="1">
    <citation type="submission" date="2019-09" db="EMBL/GenBank/DDBJ databases">
        <title>Draft genome sequences of 48 bacterial type strains from the CCUG.</title>
        <authorList>
            <person name="Tunovic T."/>
            <person name="Pineiro-Iglesias B."/>
            <person name="Unosson C."/>
            <person name="Inganas E."/>
            <person name="Ohlen M."/>
            <person name="Cardew S."/>
            <person name="Jensie-Markopoulos S."/>
            <person name="Salva-Serra F."/>
            <person name="Jaen-Luchoro D."/>
            <person name="Karlsson R."/>
            <person name="Svensson-Stadler L."/>
            <person name="Chun J."/>
            <person name="Moore E."/>
        </authorList>
    </citation>
    <scope>NUCLEOTIDE SEQUENCE [LARGE SCALE GENOMIC DNA]</scope>
    <source>
        <strain evidence="1 2">CCUG 65686</strain>
    </source>
</reference>
<comment type="caution">
    <text evidence="1">The sequence shown here is derived from an EMBL/GenBank/DDBJ whole genome shotgun (WGS) entry which is preliminary data.</text>
</comment>
<dbReference type="SUPFAM" id="SSF47598">
    <property type="entry name" value="Ribbon-helix-helix"/>
    <property type="match status" value="1"/>
</dbReference>
<dbReference type="InterPro" id="IPR010985">
    <property type="entry name" value="Ribbon_hlx_hlx"/>
</dbReference>
<organism evidence="1 2">
    <name type="scientific">Burkholderia stagnalis</name>
    <dbReference type="NCBI Taxonomy" id="1503054"/>
    <lineage>
        <taxon>Bacteria</taxon>
        <taxon>Pseudomonadati</taxon>
        <taxon>Pseudomonadota</taxon>
        <taxon>Betaproteobacteria</taxon>
        <taxon>Burkholderiales</taxon>
        <taxon>Burkholderiaceae</taxon>
        <taxon>Burkholderia</taxon>
        <taxon>Burkholderia cepacia complex</taxon>
    </lineage>
</organism>
<proteinExistence type="predicted"/>
<dbReference type="Proteomes" id="UP000473470">
    <property type="component" value="Unassembled WGS sequence"/>
</dbReference>
<gene>
    <name evidence="1" type="ORF">F7R25_02305</name>
</gene>
<dbReference type="CDD" id="cd22231">
    <property type="entry name" value="RHH_NikR_HicB-like"/>
    <property type="match status" value="1"/>
</dbReference>
<name>A0A6L3N3W2_9BURK</name>
<accession>A0A6L3N3W2</accession>
<dbReference type="GO" id="GO:0006355">
    <property type="term" value="P:regulation of DNA-templated transcription"/>
    <property type="evidence" value="ECO:0007669"/>
    <property type="project" value="InterPro"/>
</dbReference>
<evidence type="ECO:0000313" key="2">
    <source>
        <dbReference type="Proteomes" id="UP000473470"/>
    </source>
</evidence>
<sequence>MKAAKDSCAQTERITVRLPDDMLAAIDAECSRRVGNVSRNTWILEAVQEKLSRANGGADKQSDAARGN</sequence>
<dbReference type="EMBL" id="VZOK01000003">
    <property type="protein sequence ID" value="KAB0641033.1"/>
    <property type="molecule type" value="Genomic_DNA"/>
</dbReference>
<dbReference type="AlphaFoldDB" id="A0A6L3N3W2"/>